<dbReference type="Proteomes" id="UP000314294">
    <property type="component" value="Unassembled WGS sequence"/>
</dbReference>
<organism evidence="2 3">
    <name type="scientific">Liparis tanakae</name>
    <name type="common">Tanaka's snailfish</name>
    <dbReference type="NCBI Taxonomy" id="230148"/>
    <lineage>
        <taxon>Eukaryota</taxon>
        <taxon>Metazoa</taxon>
        <taxon>Chordata</taxon>
        <taxon>Craniata</taxon>
        <taxon>Vertebrata</taxon>
        <taxon>Euteleostomi</taxon>
        <taxon>Actinopterygii</taxon>
        <taxon>Neopterygii</taxon>
        <taxon>Teleostei</taxon>
        <taxon>Neoteleostei</taxon>
        <taxon>Acanthomorphata</taxon>
        <taxon>Eupercaria</taxon>
        <taxon>Perciformes</taxon>
        <taxon>Cottioidei</taxon>
        <taxon>Cottales</taxon>
        <taxon>Liparidae</taxon>
        <taxon>Liparis</taxon>
    </lineage>
</organism>
<feature type="region of interest" description="Disordered" evidence="1">
    <location>
        <begin position="48"/>
        <end position="80"/>
    </location>
</feature>
<dbReference type="EMBL" id="SRLO01001595">
    <property type="protein sequence ID" value="TNN36603.1"/>
    <property type="molecule type" value="Genomic_DNA"/>
</dbReference>
<proteinExistence type="predicted"/>
<evidence type="ECO:0000313" key="2">
    <source>
        <dbReference type="EMBL" id="TNN36603.1"/>
    </source>
</evidence>
<keyword evidence="3" id="KW-1185">Reference proteome</keyword>
<protein>
    <submittedName>
        <fullName evidence="2">Uncharacterized protein</fullName>
    </submittedName>
</protein>
<comment type="caution">
    <text evidence="2">The sequence shown here is derived from an EMBL/GenBank/DDBJ whole genome shotgun (WGS) entry which is preliminary data.</text>
</comment>
<evidence type="ECO:0000256" key="1">
    <source>
        <dbReference type="SAM" id="MobiDB-lite"/>
    </source>
</evidence>
<sequence>MLQMRIPSRPMTQKMGTRANTAYSAVFSSALRTAVPLTAAAAPLDDARPAVRTARTGEAAEGAHRPTLHVKPTGYKQTDR</sequence>
<gene>
    <name evidence="2" type="ORF">EYF80_053228</name>
</gene>
<name>A0A4Z2F6V5_9TELE</name>
<accession>A0A4Z2F6V5</accession>
<dbReference type="AlphaFoldDB" id="A0A4Z2F6V5"/>
<reference evidence="2 3" key="1">
    <citation type="submission" date="2019-03" db="EMBL/GenBank/DDBJ databases">
        <title>First draft genome of Liparis tanakae, snailfish: a comprehensive survey of snailfish specific genes.</title>
        <authorList>
            <person name="Kim W."/>
            <person name="Song I."/>
            <person name="Jeong J.-H."/>
            <person name="Kim D."/>
            <person name="Kim S."/>
            <person name="Ryu S."/>
            <person name="Song J.Y."/>
            <person name="Lee S.K."/>
        </authorList>
    </citation>
    <scope>NUCLEOTIDE SEQUENCE [LARGE SCALE GENOMIC DNA]</scope>
    <source>
        <tissue evidence="2">Muscle</tissue>
    </source>
</reference>
<evidence type="ECO:0000313" key="3">
    <source>
        <dbReference type="Proteomes" id="UP000314294"/>
    </source>
</evidence>